<feature type="transmembrane region" description="Helical" evidence="4">
    <location>
        <begin position="134"/>
        <end position="152"/>
    </location>
</feature>
<evidence type="ECO:0000256" key="4">
    <source>
        <dbReference type="SAM" id="Phobius"/>
    </source>
</evidence>
<feature type="domain" description="Major facilitator superfamily (MFS) profile" evidence="5">
    <location>
        <begin position="8"/>
        <end position="401"/>
    </location>
</feature>
<gene>
    <name evidence="6" type="ORF">EYC87_04830</name>
</gene>
<evidence type="ECO:0000256" key="1">
    <source>
        <dbReference type="ARBA" id="ARBA00022692"/>
    </source>
</evidence>
<feature type="transmembrane region" description="Helical" evidence="4">
    <location>
        <begin position="375"/>
        <end position="393"/>
    </location>
</feature>
<dbReference type="EMBL" id="SHNP01000001">
    <property type="protein sequence ID" value="MCX2972910.1"/>
    <property type="molecule type" value="Genomic_DNA"/>
</dbReference>
<feature type="transmembrane region" description="Helical" evidence="4">
    <location>
        <begin position="45"/>
        <end position="66"/>
    </location>
</feature>
<feature type="transmembrane region" description="Helical" evidence="4">
    <location>
        <begin position="310"/>
        <end position="335"/>
    </location>
</feature>
<dbReference type="RefSeq" id="WP_279251855.1">
    <property type="nucleotide sequence ID" value="NZ_SHNP01000001.1"/>
</dbReference>
<protein>
    <submittedName>
        <fullName evidence="6">MFS transporter</fullName>
    </submittedName>
</protein>
<dbReference type="InterPro" id="IPR011701">
    <property type="entry name" value="MFS"/>
</dbReference>
<feature type="transmembrane region" description="Helical" evidence="4">
    <location>
        <begin position="223"/>
        <end position="241"/>
    </location>
</feature>
<evidence type="ECO:0000313" key="6">
    <source>
        <dbReference type="EMBL" id="MCX2972910.1"/>
    </source>
</evidence>
<keyword evidence="1 4" id="KW-0812">Transmembrane</keyword>
<feature type="transmembrane region" description="Helical" evidence="4">
    <location>
        <begin position="164"/>
        <end position="184"/>
    </location>
</feature>
<comment type="caution">
    <text evidence="6">The sequence shown here is derived from an EMBL/GenBank/DDBJ whole genome shotgun (WGS) entry which is preliminary data.</text>
</comment>
<dbReference type="InterPro" id="IPR050327">
    <property type="entry name" value="Proton-linked_MCT"/>
</dbReference>
<dbReference type="Gene3D" id="1.20.1250.20">
    <property type="entry name" value="MFS general substrate transporter like domains"/>
    <property type="match status" value="1"/>
</dbReference>
<feature type="transmembrane region" description="Helical" evidence="4">
    <location>
        <begin position="12"/>
        <end position="33"/>
    </location>
</feature>
<dbReference type="Pfam" id="PF07690">
    <property type="entry name" value="MFS_1"/>
    <property type="match status" value="1"/>
</dbReference>
<dbReference type="SUPFAM" id="SSF103473">
    <property type="entry name" value="MFS general substrate transporter"/>
    <property type="match status" value="1"/>
</dbReference>
<evidence type="ECO:0000256" key="3">
    <source>
        <dbReference type="ARBA" id="ARBA00023136"/>
    </source>
</evidence>
<feature type="transmembrane region" description="Helical" evidence="4">
    <location>
        <begin position="287"/>
        <end position="304"/>
    </location>
</feature>
<dbReference type="InterPro" id="IPR020846">
    <property type="entry name" value="MFS_dom"/>
</dbReference>
<feature type="transmembrane region" description="Helical" evidence="4">
    <location>
        <begin position="73"/>
        <end position="92"/>
    </location>
</feature>
<dbReference type="PROSITE" id="PS50850">
    <property type="entry name" value="MFS"/>
    <property type="match status" value="1"/>
</dbReference>
<name>A0ABT3SSF5_9GAMM</name>
<keyword evidence="2 4" id="KW-1133">Transmembrane helix</keyword>
<proteinExistence type="predicted"/>
<feature type="transmembrane region" description="Helical" evidence="4">
    <location>
        <begin position="347"/>
        <end position="369"/>
    </location>
</feature>
<evidence type="ECO:0000259" key="5">
    <source>
        <dbReference type="PROSITE" id="PS50850"/>
    </source>
</evidence>
<accession>A0ABT3SSF5</accession>
<evidence type="ECO:0000256" key="2">
    <source>
        <dbReference type="ARBA" id="ARBA00022989"/>
    </source>
</evidence>
<keyword evidence="3 4" id="KW-0472">Membrane</keyword>
<reference evidence="6" key="1">
    <citation type="submission" date="2019-02" db="EMBL/GenBank/DDBJ databases">
        <authorList>
            <person name="Li S.-H."/>
        </authorList>
    </citation>
    <scope>NUCLEOTIDE SEQUENCE</scope>
    <source>
        <strain evidence="6">IMCC8485</strain>
    </source>
</reference>
<keyword evidence="7" id="KW-1185">Reference proteome</keyword>
<dbReference type="Proteomes" id="UP001143307">
    <property type="component" value="Unassembled WGS sequence"/>
</dbReference>
<sequence length="401" mass="42414">MFYGWRIVGGAFTAQLFVVGFFTYSVSLLVAPVRAEFGVSLEQVMYSLTSATFLGLFLQPLGGFLIDRYSVRIIMITGTLLCALGLYALAASTSITQYTLAFALTMSVSNSLVGPMSSSAVISRWFSSSRGRALGIAALGTSVGGVLIPALISHWLDEGGWRVAVQNLSYCILLIMLPAVILTIRSKPADLGLSAEVGNQAASANTEQRQKFDMKAILSTPGFWYLGLSLGLLFSAYSAVLSNLTPYAINLGGSKEQASTLIMSVAIAGFCGKILFGMAADKFSLKAALWVAQALVASAFLVLATEPEYLWMLVGSALLGLAAGGMLPVWGALMAKVFGLASFGRAMGLMGPIITLCVMPGFAIIGRMYDELGTYANSLVLFACVCCVAAIILKPLRIPED</sequence>
<dbReference type="PANTHER" id="PTHR11360">
    <property type="entry name" value="MONOCARBOXYLATE TRANSPORTER"/>
    <property type="match status" value="1"/>
</dbReference>
<evidence type="ECO:0000313" key="7">
    <source>
        <dbReference type="Proteomes" id="UP001143307"/>
    </source>
</evidence>
<dbReference type="InterPro" id="IPR036259">
    <property type="entry name" value="MFS_trans_sf"/>
</dbReference>
<organism evidence="6 7">
    <name type="scientific">Candidatus Seongchinamella marina</name>
    <dbReference type="NCBI Taxonomy" id="2518990"/>
    <lineage>
        <taxon>Bacteria</taxon>
        <taxon>Pseudomonadati</taxon>
        <taxon>Pseudomonadota</taxon>
        <taxon>Gammaproteobacteria</taxon>
        <taxon>Cellvibrionales</taxon>
        <taxon>Halieaceae</taxon>
        <taxon>Seongchinamella</taxon>
    </lineage>
</organism>
<dbReference type="PANTHER" id="PTHR11360:SF290">
    <property type="entry name" value="MONOCARBOXYLATE MFS PERMEASE"/>
    <property type="match status" value="1"/>
</dbReference>
<feature type="transmembrane region" description="Helical" evidence="4">
    <location>
        <begin position="261"/>
        <end position="280"/>
    </location>
</feature>